<dbReference type="PANTHER" id="PTHR42770">
    <property type="entry name" value="AMINO ACID TRANSPORTER-RELATED"/>
    <property type="match status" value="1"/>
</dbReference>
<name>A0A4S2F4X3_9ACTN</name>
<keyword evidence="5 6" id="KW-0472">Membrane</keyword>
<evidence type="ECO:0000313" key="8">
    <source>
        <dbReference type="Proteomes" id="UP000310263"/>
    </source>
</evidence>
<organism evidence="7 8">
    <name type="scientific">Muricaecibacterium torontonense</name>
    <dbReference type="NCBI Taxonomy" id="3032871"/>
    <lineage>
        <taxon>Bacteria</taxon>
        <taxon>Bacillati</taxon>
        <taxon>Actinomycetota</taxon>
        <taxon>Coriobacteriia</taxon>
        <taxon>Coriobacteriales</taxon>
        <taxon>Atopobiaceae</taxon>
        <taxon>Muricaecibacterium</taxon>
    </lineage>
</organism>
<dbReference type="PIRSF" id="PIRSF006060">
    <property type="entry name" value="AA_transporter"/>
    <property type="match status" value="1"/>
</dbReference>
<keyword evidence="4 6" id="KW-1133">Transmembrane helix</keyword>
<evidence type="ECO:0000256" key="2">
    <source>
        <dbReference type="ARBA" id="ARBA00022475"/>
    </source>
</evidence>
<dbReference type="GO" id="GO:0022857">
    <property type="term" value="F:transmembrane transporter activity"/>
    <property type="evidence" value="ECO:0007669"/>
    <property type="project" value="InterPro"/>
</dbReference>
<comment type="subcellular location">
    <subcellularLocation>
        <location evidence="1">Cell membrane</location>
        <topology evidence="1">Multi-pass membrane protein</topology>
    </subcellularLocation>
</comment>
<accession>A0A4S2F4X3</accession>
<dbReference type="Gene3D" id="1.20.1740.10">
    <property type="entry name" value="Amino acid/polyamine transporter I"/>
    <property type="match status" value="1"/>
</dbReference>
<proteinExistence type="predicted"/>
<dbReference type="Proteomes" id="UP000310263">
    <property type="component" value="Unassembled WGS sequence"/>
</dbReference>
<feature type="transmembrane region" description="Helical" evidence="6">
    <location>
        <begin position="468"/>
        <end position="488"/>
    </location>
</feature>
<feature type="transmembrane region" description="Helical" evidence="6">
    <location>
        <begin position="164"/>
        <end position="190"/>
    </location>
</feature>
<feature type="transmembrane region" description="Helical" evidence="6">
    <location>
        <begin position="373"/>
        <end position="393"/>
    </location>
</feature>
<dbReference type="AlphaFoldDB" id="A0A4S2F4X3"/>
<evidence type="ECO:0000256" key="5">
    <source>
        <dbReference type="ARBA" id="ARBA00023136"/>
    </source>
</evidence>
<evidence type="ECO:0000256" key="6">
    <source>
        <dbReference type="SAM" id="Phobius"/>
    </source>
</evidence>
<dbReference type="OrthoDB" id="3185104at2"/>
<feature type="transmembrane region" description="Helical" evidence="6">
    <location>
        <begin position="94"/>
        <end position="122"/>
    </location>
</feature>
<feature type="transmembrane region" description="Helical" evidence="6">
    <location>
        <begin position="413"/>
        <end position="430"/>
    </location>
</feature>
<comment type="caution">
    <text evidence="7">The sequence shown here is derived from an EMBL/GenBank/DDBJ whole genome shotgun (WGS) entry which is preliminary data.</text>
</comment>
<dbReference type="InterPro" id="IPR002293">
    <property type="entry name" value="AA/rel_permease1"/>
</dbReference>
<gene>
    <name evidence="7" type="ORF">E5334_02885</name>
</gene>
<keyword evidence="3 6" id="KW-0812">Transmembrane</keyword>
<feature type="transmembrane region" description="Helical" evidence="6">
    <location>
        <begin position="134"/>
        <end position="152"/>
    </location>
</feature>
<dbReference type="RefSeq" id="WP_136012082.1">
    <property type="nucleotide sequence ID" value="NZ_SRYE01000001.1"/>
</dbReference>
<protein>
    <submittedName>
        <fullName evidence="7">Amino acid permease</fullName>
    </submittedName>
</protein>
<feature type="transmembrane region" description="Helical" evidence="6">
    <location>
        <begin position="348"/>
        <end position="367"/>
    </location>
</feature>
<dbReference type="InterPro" id="IPR050367">
    <property type="entry name" value="APC_superfamily"/>
</dbReference>
<keyword evidence="2" id="KW-1003">Cell membrane</keyword>
<feature type="transmembrane region" description="Helical" evidence="6">
    <location>
        <begin position="436"/>
        <end position="456"/>
    </location>
</feature>
<feature type="transmembrane region" description="Helical" evidence="6">
    <location>
        <begin position="53"/>
        <end position="73"/>
    </location>
</feature>
<sequence length="489" mass="51023">MSSRRTATEKPMQPARVGLLGLVAISVSAMVGGGIYSLPSTLAGLACPAATLIAWLVTGLGMGFVVTTFRILAQVRPDLTNGIFSYADTGFGKLVAFLVALGYWCTSCCAMATYGVLIMATFSPLVPALGVGNTPIACVGASAVVWAIYALARRGVETAASINLVGTIAKFVPIVVLVLVCIGSFDWGLFQDSFYNAAATGASGGTFDGVVAQALSALMTTLWVFIGIEGAVVVSGDAVSQKAVGRAVGIAFVVALVFYILVSLVPYGTFTQDEIASMSSPSTAAILQGLVGPWGRMLVSAGIVVAILSSWLVWMCLQGQMPTSAAEYGIFPAFFKERNAYGAPGHSLLWSAAVTQLFLVFACVLGPDAWDTLVSITSVMATPAYFFCCAFLVKQAVSYEGWPHALVSRSRAFVIGLAGSLFGVILIFAAGLENLMLASIIFALGLPLFFFGLKANGQADTLKRYEKVIVCCVLCAALAALCLFSMAAF</sequence>
<keyword evidence="8" id="KW-1185">Reference proteome</keyword>
<dbReference type="Pfam" id="PF13520">
    <property type="entry name" value="AA_permease_2"/>
    <property type="match status" value="1"/>
</dbReference>
<feature type="transmembrane region" description="Helical" evidence="6">
    <location>
        <begin position="247"/>
        <end position="270"/>
    </location>
</feature>
<reference evidence="7 8" key="1">
    <citation type="submission" date="2019-04" db="EMBL/GenBank/DDBJ databases">
        <title>Microbes associate with the intestines of laboratory mice.</title>
        <authorList>
            <person name="Navarre W."/>
            <person name="Wong E."/>
            <person name="Huang K."/>
            <person name="Tropini C."/>
            <person name="Ng K."/>
            <person name="Yu B."/>
        </authorList>
    </citation>
    <scope>NUCLEOTIDE SEQUENCE [LARGE SCALE GENOMIC DNA]</scope>
    <source>
        <strain evidence="7 8">NM07_P-09</strain>
    </source>
</reference>
<dbReference type="EMBL" id="SRYE01000001">
    <property type="protein sequence ID" value="TGY63457.1"/>
    <property type="molecule type" value="Genomic_DNA"/>
</dbReference>
<dbReference type="GO" id="GO:0005886">
    <property type="term" value="C:plasma membrane"/>
    <property type="evidence" value="ECO:0007669"/>
    <property type="project" value="UniProtKB-SubCell"/>
</dbReference>
<evidence type="ECO:0000256" key="4">
    <source>
        <dbReference type="ARBA" id="ARBA00022989"/>
    </source>
</evidence>
<dbReference type="PANTHER" id="PTHR42770:SF4">
    <property type="entry name" value="ARGININE_ORNITHINE ANTIPORTER-RELATED"/>
    <property type="match status" value="1"/>
</dbReference>
<feature type="transmembrane region" description="Helical" evidence="6">
    <location>
        <begin position="297"/>
        <end position="317"/>
    </location>
</feature>
<evidence type="ECO:0000313" key="7">
    <source>
        <dbReference type="EMBL" id="TGY63457.1"/>
    </source>
</evidence>
<evidence type="ECO:0000256" key="1">
    <source>
        <dbReference type="ARBA" id="ARBA00004651"/>
    </source>
</evidence>
<evidence type="ECO:0000256" key="3">
    <source>
        <dbReference type="ARBA" id="ARBA00022692"/>
    </source>
</evidence>
<feature type="transmembrane region" description="Helical" evidence="6">
    <location>
        <begin position="210"/>
        <end position="235"/>
    </location>
</feature>